<dbReference type="InterPro" id="IPR052886">
    <property type="entry name" value="LCS_TC/CRSF"/>
</dbReference>
<sequence length="2059" mass="218754">MPSHPSRASPRSRPAAAATPLAHDDVNAFRLRPLSYANTTPAASTTTSLPLLHTSASVTRGLAKAGPSQQHRGVAAAAAGVVESLRVSPAAAPRVYAALVPTRASHDAESAGADEAEAAAAARQRTHVSPSPVLDALVGLPVPATTCITAPDLNAVEARQLALWTRTAPTHTATATAALPLNDPLHRWWRERQTARLHERHVAALAERLGPSLEQGVRRLLTAEEHHWQLDEQHRQQQQQRVGVNHGPQTPSPVPGTKMAALLQALQLVLHQTCVSLLEAEVSEAAAAAVAVAETQTSSRGAKSGGGSGSRPAPRGNVTQRQLSEAAEAEAEDEAQQSLSRAQRMEVLQAALDTERALAAGAGGSLMLLPADRPVPAPVLRLEAAASAVLLTNVIEHAPPSTPGMEFAAHLLRHYVMPHMYIDFPGWLAVRPRLGTLSEQVTHLSTLPLRALQQQSLTAAAAQAQADAGYLEGLVKSWTMRAWLYRVVHQRQSMARQAVTERVVARLQGRVHLQRVFVAWRREAQRGQQQLRDARMQAAYSSFLFQSRQAAQHDRHAHMGTAATMATALLLYGPQPAPSSAAVLWSRPTLPPPPRQGSAGEVEEDEEDEEDEEELDVTSSRDDSVAKKPSILGTSGGGVTAVALPSRLLVADPRGGWAVAPRGSAPDAGAQVTSRQRHDTRASRRKGAGHSRVHVSFIRQKANAGAETGALLPRGSAGEDGANVSIAGRSDSASQEDANADGLMVADTMERFIVRHVSSDVGDGLGSSDEDGDPHGGTLTQLVYLESRANDISDEGNMSCVARDADGAGPQRRHRRAKTIAGGRSGGVGSGAPDHPLFQAMLSKLQEMDQVNTYLRAELAVQSRRLRKVEAANTGLQQRNQQLEDDTLRLLQEKLQALNTIQQQLVTIKRKNRRLRHFRSRLRAHRHRPWQCAILRVVGDMCEVSTAAAEGADEARVHADRYGTGGSSGDDADDDDGENGSGARPTMVALLAGADGRSAVPTAAAAAAGAASAAAAAAAAGATSGGGSAVLHGVGRAPSLVPDSENDAERLFSRIAPIVLRSARQLPDALTIVADWANSCLDDLASLDDLKDGALAERFHGFGEEARSGVLISRLLYYLALPRYRTTASAAEVELEMGMDMGNGAGGGGGARLDGIDRRRQLLEQHGVQLNPPYPVYTDCFGDLLAMPPAERMTQLLAFATELMAAQDPTAQQQGDQAWGTASTSGEGGEGGYGGADGRHSVVDGGDARRSQRASPPPLPTLSVPLPLHSVVDPYAIVRGETSAIITLVALLYIRFAHPFHHKSRQAARRERSALLQLWSGGSATAAEMNGVPSTNAFRTTAVSDAVPGLFVSAPPSGYSIEADMLRQLPPEDKTAWQLFRERCLPVFGTQAHAFLLRGGFWPSEAFESPELAAMLSTLAMALRRSLELHRWHVTLHCLVPVRTYSGLTRGVFTGPSASAQGLLLGLRQDGKEGVDLEHAIIYQCVEQRQQAYLNALVIDPFTSSLTSLNSSGTKAQQQQQQQPLPDAATETQSLTTLITGVWLEDLLSLFTQRANLSAQLALPVLDLGGWRMLFSDLGLISMASPDRESFTMQEALTLRQRESSTQPQVPRQPRPQLQAVDMEVATELFQRGVMAVALARGEVDPAVLQPTRAVNEAAASPPEGFVGADGDRVQQRPSRQPAAPQPLPAIQMDMTFTSFIVALVLLAHRLYPALVRAPQIGATALPTSSPAALGESGECAAAVDLVSGPLGSPVSATLDGDASASRPQPVYSAGPPTYCPLHDAFTWMMQGVVLPSSAAHLQSTDPQFILHHLTRGVKTQAVLHSCAPALLLVYQSYSKEVFGDLGMVREDVLRLLRDAMLTSTEISQYLIYELFASCAVSRQASEEVATANRKEMDRLASTTGGTSTLAASVSSSSRRPGYRAVRIVDPDTASDSVSTHASTQRRRLYVLTFDGFCDLLCVLCGFKLPNVFVPFDERLHSFLRRSVLRPLTHMVSGLAPLLSRSQLPGVSTSAVSPAAPTAASAINNNSLSATSSAAAAATGAAAAAGVANSGAAAS</sequence>
<feature type="compositionally biased region" description="Low complexity" evidence="2">
    <location>
        <begin position="293"/>
        <end position="302"/>
    </location>
</feature>
<accession>A0AAW0F4U8</accession>
<feature type="compositionally biased region" description="Acidic residues" evidence="2">
    <location>
        <begin position="601"/>
        <end position="616"/>
    </location>
</feature>
<keyword evidence="1" id="KW-0175">Coiled coil</keyword>
<gene>
    <name evidence="3" type="ORF">NESM_000126100</name>
</gene>
<dbReference type="PANTHER" id="PTHR23261">
    <property type="entry name" value="GROUNDHOG-RELATED"/>
    <property type="match status" value="1"/>
</dbReference>
<feature type="region of interest" description="Disordered" evidence="2">
    <location>
        <begin position="1659"/>
        <end position="1687"/>
    </location>
</feature>
<reference evidence="3 4" key="1">
    <citation type="journal article" date="2021" name="MBio">
        <title>A New Model Trypanosomatid, Novymonas esmeraldas: Genomic Perception of Its 'Candidatus Pandoraea novymonadis' Endosymbiont.</title>
        <authorList>
            <person name="Zakharova A."/>
            <person name="Saura A."/>
            <person name="Butenko A."/>
            <person name="Podesvova L."/>
            <person name="Warmusova S."/>
            <person name="Kostygov A.Y."/>
            <person name="Nenarokova A."/>
            <person name="Lukes J."/>
            <person name="Opperdoes F.R."/>
            <person name="Yurchenko V."/>
        </authorList>
    </citation>
    <scope>NUCLEOTIDE SEQUENCE [LARGE SCALE GENOMIC DNA]</scope>
    <source>
        <strain evidence="3 4">E262AT.01</strain>
    </source>
</reference>
<dbReference type="EMBL" id="JAECZO010000007">
    <property type="protein sequence ID" value="KAK7200689.1"/>
    <property type="molecule type" value="Genomic_DNA"/>
</dbReference>
<feature type="region of interest" description="Disordered" evidence="2">
    <location>
        <begin position="1510"/>
        <end position="1529"/>
    </location>
</feature>
<feature type="region of interest" description="Disordered" evidence="2">
    <location>
        <begin position="1208"/>
        <end position="1261"/>
    </location>
</feature>
<feature type="compositionally biased region" description="Basic and acidic residues" evidence="2">
    <location>
        <begin position="1237"/>
        <end position="1250"/>
    </location>
</feature>
<feature type="compositionally biased region" description="Basic residues" evidence="2">
    <location>
        <begin position="683"/>
        <end position="692"/>
    </location>
</feature>
<evidence type="ECO:0000313" key="4">
    <source>
        <dbReference type="Proteomes" id="UP001430356"/>
    </source>
</evidence>
<feature type="region of interest" description="Disordered" evidence="2">
    <location>
        <begin position="231"/>
        <end position="256"/>
    </location>
</feature>
<dbReference type="PANTHER" id="PTHR23261:SF77">
    <property type="entry name" value="GROUND-LIKE DOMAIN-CONTAINING PROTEIN"/>
    <property type="match status" value="1"/>
</dbReference>
<organism evidence="3 4">
    <name type="scientific">Novymonas esmeraldas</name>
    <dbReference type="NCBI Taxonomy" id="1808958"/>
    <lineage>
        <taxon>Eukaryota</taxon>
        <taxon>Discoba</taxon>
        <taxon>Euglenozoa</taxon>
        <taxon>Kinetoplastea</taxon>
        <taxon>Metakinetoplastina</taxon>
        <taxon>Trypanosomatida</taxon>
        <taxon>Trypanosomatidae</taxon>
        <taxon>Novymonas</taxon>
    </lineage>
</organism>
<feature type="compositionally biased region" description="Gly residues" evidence="2">
    <location>
        <begin position="1226"/>
        <end position="1236"/>
    </location>
</feature>
<dbReference type="Proteomes" id="UP001430356">
    <property type="component" value="Unassembled WGS sequence"/>
</dbReference>
<evidence type="ECO:0000256" key="1">
    <source>
        <dbReference type="SAM" id="Coils"/>
    </source>
</evidence>
<feature type="region of interest" description="Disordered" evidence="2">
    <location>
        <begin position="955"/>
        <end position="984"/>
    </location>
</feature>
<feature type="region of interest" description="Disordered" evidence="2">
    <location>
        <begin position="1"/>
        <end position="21"/>
    </location>
</feature>
<feature type="compositionally biased region" description="Low complexity" evidence="2">
    <location>
        <begin position="1510"/>
        <end position="1523"/>
    </location>
</feature>
<comment type="caution">
    <text evidence="3">The sequence shown here is derived from an EMBL/GenBank/DDBJ whole genome shotgun (WGS) entry which is preliminary data.</text>
</comment>
<proteinExistence type="predicted"/>
<evidence type="ECO:0000313" key="3">
    <source>
        <dbReference type="EMBL" id="KAK7200689.1"/>
    </source>
</evidence>
<feature type="coiled-coil region" evidence="1">
    <location>
        <begin position="866"/>
        <end position="911"/>
    </location>
</feature>
<feature type="compositionally biased region" description="Low complexity" evidence="2">
    <location>
        <begin position="1"/>
        <end position="18"/>
    </location>
</feature>
<feature type="region of interest" description="Disordered" evidence="2">
    <location>
        <begin position="660"/>
        <end position="692"/>
    </location>
</feature>
<feature type="region of interest" description="Disordered" evidence="2">
    <location>
        <begin position="293"/>
        <end position="340"/>
    </location>
</feature>
<keyword evidence="4" id="KW-1185">Reference proteome</keyword>
<name>A0AAW0F4U8_9TRYP</name>
<feature type="region of interest" description="Disordered" evidence="2">
    <location>
        <begin position="581"/>
        <end position="638"/>
    </location>
</feature>
<protein>
    <submittedName>
        <fullName evidence="3">Uncharacterized protein</fullName>
    </submittedName>
</protein>
<evidence type="ECO:0000256" key="2">
    <source>
        <dbReference type="SAM" id="MobiDB-lite"/>
    </source>
</evidence>